<organism evidence="2 3">
    <name type="scientific">Acipenser ruthenus</name>
    <name type="common">Sterlet sturgeon</name>
    <dbReference type="NCBI Taxonomy" id="7906"/>
    <lineage>
        <taxon>Eukaryota</taxon>
        <taxon>Metazoa</taxon>
        <taxon>Chordata</taxon>
        <taxon>Craniata</taxon>
        <taxon>Vertebrata</taxon>
        <taxon>Euteleostomi</taxon>
        <taxon>Actinopterygii</taxon>
        <taxon>Chondrostei</taxon>
        <taxon>Acipenseriformes</taxon>
        <taxon>Acipenseridae</taxon>
        <taxon>Acipenser</taxon>
    </lineage>
</organism>
<proteinExistence type="predicted"/>
<dbReference type="Proteomes" id="UP000289886">
    <property type="component" value="Unassembled WGS sequence"/>
</dbReference>
<evidence type="ECO:0000313" key="3">
    <source>
        <dbReference type="Proteomes" id="UP000289886"/>
    </source>
</evidence>
<gene>
    <name evidence="2" type="ORF">EOD39_8528</name>
</gene>
<accession>A0A444U3L5</accession>
<dbReference type="AlphaFoldDB" id="A0A444U3L5"/>
<reference evidence="2 3" key="1">
    <citation type="submission" date="2019-01" db="EMBL/GenBank/DDBJ databases">
        <title>Draft Genome and Complete Hox-Cluster Characterization of the Sterlet Sturgeon (Acipenser ruthenus).</title>
        <authorList>
            <person name="Wei Q."/>
        </authorList>
    </citation>
    <scope>NUCLEOTIDE SEQUENCE [LARGE SCALE GENOMIC DNA]</scope>
    <source>
        <strain evidence="2">WHYD16114868_AA</strain>
        <tissue evidence="2">Blood</tissue>
    </source>
</reference>
<feature type="compositionally biased region" description="Basic and acidic residues" evidence="1">
    <location>
        <begin position="152"/>
        <end position="163"/>
    </location>
</feature>
<evidence type="ECO:0000313" key="2">
    <source>
        <dbReference type="EMBL" id="RXM29738.1"/>
    </source>
</evidence>
<evidence type="ECO:0000256" key="1">
    <source>
        <dbReference type="SAM" id="MobiDB-lite"/>
    </source>
</evidence>
<feature type="region of interest" description="Disordered" evidence="1">
    <location>
        <begin position="56"/>
        <end position="216"/>
    </location>
</feature>
<name>A0A444U3L5_ACIRT</name>
<sequence length="216" mass="24121">MTKRRPKAQAGRYAFKFGGSFFPICLSTTRRIREPRTGQVGESTAGGVVPGEAAALREGVGGGHPGGREVAAGDRSHCQRVPRRWRESKYPVPPRREHSMLPAPEPQRESPASPECPALPPEKENLTPQLLPESSAPQRKCPTLPVRARRAAASERLHSDTSERVPIACATRESTSCHQSPRQRAQRRQSPRERDTRCQSPRERAPHRQRPRERAQ</sequence>
<protein>
    <submittedName>
        <fullName evidence="2">Uncharacterized protein</fullName>
    </submittedName>
</protein>
<feature type="compositionally biased region" description="Basic and acidic residues" evidence="1">
    <location>
        <begin position="84"/>
        <end position="99"/>
    </location>
</feature>
<comment type="caution">
    <text evidence="2">The sequence shown here is derived from an EMBL/GenBank/DDBJ whole genome shotgun (WGS) entry which is preliminary data.</text>
</comment>
<keyword evidence="3" id="KW-1185">Reference proteome</keyword>
<feature type="compositionally biased region" description="Basic and acidic residues" evidence="1">
    <location>
        <begin position="190"/>
        <end position="216"/>
    </location>
</feature>
<dbReference type="EMBL" id="SCEB01215403">
    <property type="protein sequence ID" value="RXM29738.1"/>
    <property type="molecule type" value="Genomic_DNA"/>
</dbReference>